<dbReference type="OrthoDB" id="2428218at2759"/>
<accession>A0A9P6SV83</accession>
<feature type="compositionally biased region" description="Basic residues" evidence="1">
    <location>
        <begin position="297"/>
        <end position="306"/>
    </location>
</feature>
<keyword evidence="3" id="KW-1185">Reference proteome</keyword>
<proteinExistence type="predicted"/>
<feature type="region of interest" description="Disordered" evidence="1">
    <location>
        <begin position="20"/>
        <end position="49"/>
    </location>
</feature>
<evidence type="ECO:0000313" key="2">
    <source>
        <dbReference type="EMBL" id="KAG0005844.1"/>
    </source>
</evidence>
<dbReference type="EMBL" id="JAAAHW010000159">
    <property type="protein sequence ID" value="KAG0005844.1"/>
    <property type="molecule type" value="Genomic_DNA"/>
</dbReference>
<feature type="region of interest" description="Disordered" evidence="1">
    <location>
        <begin position="282"/>
        <end position="306"/>
    </location>
</feature>
<feature type="compositionally biased region" description="Polar residues" evidence="1">
    <location>
        <begin position="282"/>
        <end position="296"/>
    </location>
</feature>
<feature type="compositionally biased region" description="Low complexity" evidence="1">
    <location>
        <begin position="38"/>
        <end position="49"/>
    </location>
</feature>
<dbReference type="AlphaFoldDB" id="A0A9P6SV83"/>
<reference evidence="2" key="1">
    <citation type="journal article" date="2020" name="Fungal Divers.">
        <title>Resolving the Mortierellaceae phylogeny through synthesis of multi-gene phylogenetics and phylogenomics.</title>
        <authorList>
            <person name="Vandepol N."/>
            <person name="Liber J."/>
            <person name="Desiro A."/>
            <person name="Na H."/>
            <person name="Kennedy M."/>
            <person name="Barry K."/>
            <person name="Grigoriev I.V."/>
            <person name="Miller A.N."/>
            <person name="O'Donnell K."/>
            <person name="Stajich J.E."/>
            <person name="Bonito G."/>
        </authorList>
    </citation>
    <scope>NUCLEOTIDE SEQUENCE</scope>
    <source>
        <strain evidence="2">MES-2147</strain>
    </source>
</reference>
<name>A0A9P6SV83_9FUNG</name>
<dbReference type="Proteomes" id="UP000749646">
    <property type="component" value="Unassembled WGS sequence"/>
</dbReference>
<evidence type="ECO:0000313" key="3">
    <source>
        <dbReference type="Proteomes" id="UP000749646"/>
    </source>
</evidence>
<protein>
    <submittedName>
        <fullName evidence="2">Uncharacterized protein</fullName>
    </submittedName>
</protein>
<gene>
    <name evidence="2" type="ORF">BGZ65_009997</name>
</gene>
<sequence>MAATATISTSTMLPVVGRATVNLDGTSSPPTTPPATPTSPVMMASDAVKAAAADPSAETGAPVEVEVEMVATPPPSPPPAPVSTALPPVTPFPSTSISDDSLSGQIDEVLDNNNAGHLLSTEDLTLLVLTESASIQTELSVVSSITEGSSPSTDATTFFDDMINAPQPPANILTLSPTTSIPDLYHDFFENHPELYDAEQSSDLEMDLDPDDYSPAVIRARTMAELRQTSVSAIQAPLIADRPKLETIDTINLMLHHHSESCGNGLQPLTARVHNGALYGLQHSQYGSDDGSATQRSQRKKKVNRA</sequence>
<evidence type="ECO:0000256" key="1">
    <source>
        <dbReference type="SAM" id="MobiDB-lite"/>
    </source>
</evidence>
<organism evidence="2 3">
    <name type="scientific">Modicella reniformis</name>
    <dbReference type="NCBI Taxonomy" id="1440133"/>
    <lineage>
        <taxon>Eukaryota</taxon>
        <taxon>Fungi</taxon>
        <taxon>Fungi incertae sedis</taxon>
        <taxon>Mucoromycota</taxon>
        <taxon>Mortierellomycotina</taxon>
        <taxon>Mortierellomycetes</taxon>
        <taxon>Mortierellales</taxon>
        <taxon>Mortierellaceae</taxon>
        <taxon>Modicella</taxon>
    </lineage>
</organism>
<comment type="caution">
    <text evidence="2">The sequence shown here is derived from an EMBL/GenBank/DDBJ whole genome shotgun (WGS) entry which is preliminary data.</text>
</comment>